<feature type="domain" description="ChsH2 C-terminal OB-fold" evidence="1">
    <location>
        <begin position="52"/>
        <end position="110"/>
    </location>
</feature>
<gene>
    <name evidence="3" type="ORF">AB5I84_09315</name>
</gene>
<evidence type="ECO:0000259" key="1">
    <source>
        <dbReference type="Pfam" id="PF01796"/>
    </source>
</evidence>
<evidence type="ECO:0000313" key="4">
    <source>
        <dbReference type="Proteomes" id="UP001562065"/>
    </source>
</evidence>
<proteinExistence type="predicted"/>
<feature type="domain" description="ChsH2 rubredoxin-like zinc ribbon" evidence="2">
    <location>
        <begin position="16"/>
        <end position="48"/>
    </location>
</feature>
<dbReference type="Pfam" id="PF12172">
    <property type="entry name" value="zf-ChsH2"/>
    <property type="match status" value="1"/>
</dbReference>
<dbReference type="PANTHER" id="PTHR34075">
    <property type="entry name" value="BLR3430 PROTEIN"/>
    <property type="match status" value="1"/>
</dbReference>
<evidence type="ECO:0000259" key="2">
    <source>
        <dbReference type="Pfam" id="PF12172"/>
    </source>
</evidence>
<dbReference type="EMBL" id="JBGCUO010000001">
    <property type="protein sequence ID" value="MEY1662344.1"/>
    <property type="molecule type" value="Genomic_DNA"/>
</dbReference>
<dbReference type="SUPFAM" id="SSF50249">
    <property type="entry name" value="Nucleic acid-binding proteins"/>
    <property type="match status" value="1"/>
</dbReference>
<dbReference type="InterPro" id="IPR002878">
    <property type="entry name" value="ChsH2_C"/>
</dbReference>
<dbReference type="InterPro" id="IPR052513">
    <property type="entry name" value="Thioester_dehydratase-like"/>
</dbReference>
<dbReference type="PANTHER" id="PTHR34075:SF5">
    <property type="entry name" value="BLR3430 PROTEIN"/>
    <property type="match status" value="1"/>
</dbReference>
<dbReference type="Pfam" id="PF01796">
    <property type="entry name" value="OB_ChsH2_C"/>
    <property type="match status" value="1"/>
</dbReference>
<dbReference type="InterPro" id="IPR012340">
    <property type="entry name" value="NA-bd_OB-fold"/>
</dbReference>
<dbReference type="Proteomes" id="UP001562065">
    <property type="component" value="Unassembled WGS sequence"/>
</dbReference>
<comment type="caution">
    <text evidence="3">The sequence shown here is derived from an EMBL/GenBank/DDBJ whole genome shotgun (WGS) entry which is preliminary data.</text>
</comment>
<dbReference type="Gene3D" id="6.10.30.10">
    <property type="match status" value="1"/>
</dbReference>
<sequence>MSEMQSGVQQAWQARLDAGEFVIQRCGGCQQHVFYPRGLCPHCGADQLAFVTPAGSGTVYATTVVRRKAELGGDYNVVLVDLDEGVRLMSRVEGVAPDAVAIGLRVQARVAREQDRGLLLFDPL</sequence>
<organism evidence="3 4">
    <name type="scientific">Isoalcanivorax beigongshangi</name>
    <dbReference type="NCBI Taxonomy" id="3238810"/>
    <lineage>
        <taxon>Bacteria</taxon>
        <taxon>Pseudomonadati</taxon>
        <taxon>Pseudomonadota</taxon>
        <taxon>Gammaproteobacteria</taxon>
        <taxon>Oceanospirillales</taxon>
        <taxon>Alcanivoracaceae</taxon>
        <taxon>Isoalcanivorax</taxon>
    </lineage>
</organism>
<keyword evidence="4" id="KW-1185">Reference proteome</keyword>
<dbReference type="RefSeq" id="WP_369455580.1">
    <property type="nucleotide sequence ID" value="NZ_JBGCUO010000001.1"/>
</dbReference>
<name>A0ABV4AHZ5_9GAMM</name>
<accession>A0ABV4AHZ5</accession>
<dbReference type="InterPro" id="IPR022002">
    <property type="entry name" value="ChsH2_Znr"/>
</dbReference>
<reference evidence="3 4" key="1">
    <citation type="submission" date="2024-07" db="EMBL/GenBank/DDBJ databases">
        <authorList>
            <person name="Ren Q."/>
        </authorList>
    </citation>
    <scope>NUCLEOTIDE SEQUENCE [LARGE SCALE GENOMIC DNA]</scope>
    <source>
        <strain evidence="3 4">REN37</strain>
    </source>
</reference>
<evidence type="ECO:0000313" key="3">
    <source>
        <dbReference type="EMBL" id="MEY1662344.1"/>
    </source>
</evidence>
<protein>
    <submittedName>
        <fullName evidence="3">Zn-ribbon domain-containing OB-fold protein</fullName>
    </submittedName>
</protein>